<reference evidence="2" key="1">
    <citation type="journal article" date="2014" name="Science">
        <title>Ancient hybridizations among the ancestral genomes of bread wheat.</title>
        <authorList>
            <consortium name="International Wheat Genome Sequencing Consortium,"/>
            <person name="Marcussen T."/>
            <person name="Sandve S.R."/>
            <person name="Heier L."/>
            <person name="Spannagl M."/>
            <person name="Pfeifer M."/>
            <person name="Jakobsen K.S."/>
            <person name="Wulff B.B."/>
            <person name="Steuernagel B."/>
            <person name="Mayer K.F."/>
            <person name="Olsen O.A."/>
        </authorList>
    </citation>
    <scope>NUCLEOTIDE SEQUENCE [LARGE SCALE GENOMIC DNA]</scope>
    <source>
        <strain evidence="2">cv. AL8/78</strain>
    </source>
</reference>
<reference evidence="1" key="5">
    <citation type="journal article" date="2021" name="G3 (Bethesda)">
        <title>Aegilops tauschii genome assembly Aet v5.0 features greater sequence contiguity and improved annotation.</title>
        <authorList>
            <person name="Wang L."/>
            <person name="Zhu T."/>
            <person name="Rodriguez J.C."/>
            <person name="Deal K.R."/>
            <person name="Dubcovsky J."/>
            <person name="McGuire P.E."/>
            <person name="Lux T."/>
            <person name="Spannagl M."/>
            <person name="Mayer K.F.X."/>
            <person name="Baldrich P."/>
            <person name="Meyers B.C."/>
            <person name="Huo N."/>
            <person name="Gu Y.Q."/>
            <person name="Zhou H."/>
            <person name="Devos K.M."/>
            <person name="Bennetzen J.L."/>
            <person name="Unver T."/>
            <person name="Budak H."/>
            <person name="Gulick P.J."/>
            <person name="Galiba G."/>
            <person name="Kalapos B."/>
            <person name="Nelson D.R."/>
            <person name="Li P."/>
            <person name="You F.M."/>
            <person name="Luo M.C."/>
            <person name="Dvorak J."/>
        </authorList>
    </citation>
    <scope>NUCLEOTIDE SEQUENCE [LARGE SCALE GENOMIC DNA]</scope>
    <source>
        <strain evidence="1">cv. AL8/78</strain>
    </source>
</reference>
<dbReference type="EnsemblPlants" id="AET3Gv20229900.2">
    <property type="protein sequence ID" value="AET3Gv20229900.2"/>
    <property type="gene ID" value="AET3Gv20229900"/>
</dbReference>
<reference evidence="1" key="3">
    <citation type="journal article" date="2017" name="Nature">
        <title>Genome sequence of the progenitor of the wheat D genome Aegilops tauschii.</title>
        <authorList>
            <person name="Luo M.C."/>
            <person name="Gu Y.Q."/>
            <person name="Puiu D."/>
            <person name="Wang H."/>
            <person name="Twardziok S.O."/>
            <person name="Deal K.R."/>
            <person name="Huo N."/>
            <person name="Zhu T."/>
            <person name="Wang L."/>
            <person name="Wang Y."/>
            <person name="McGuire P.E."/>
            <person name="Liu S."/>
            <person name="Long H."/>
            <person name="Ramasamy R.K."/>
            <person name="Rodriguez J.C."/>
            <person name="Van S.L."/>
            <person name="Yuan L."/>
            <person name="Wang Z."/>
            <person name="Xia Z."/>
            <person name="Xiao L."/>
            <person name="Anderson O.D."/>
            <person name="Ouyang S."/>
            <person name="Liang Y."/>
            <person name="Zimin A.V."/>
            <person name="Pertea G."/>
            <person name="Qi P."/>
            <person name="Bennetzen J.L."/>
            <person name="Dai X."/>
            <person name="Dawson M.W."/>
            <person name="Muller H.G."/>
            <person name="Kugler K."/>
            <person name="Rivarola-Duarte L."/>
            <person name="Spannagl M."/>
            <person name="Mayer K.F.X."/>
            <person name="Lu F.H."/>
            <person name="Bevan M.W."/>
            <person name="Leroy P."/>
            <person name="Li P."/>
            <person name="You F.M."/>
            <person name="Sun Q."/>
            <person name="Liu Z."/>
            <person name="Lyons E."/>
            <person name="Wicker T."/>
            <person name="Salzberg S.L."/>
            <person name="Devos K.M."/>
            <person name="Dvorak J."/>
        </authorList>
    </citation>
    <scope>NUCLEOTIDE SEQUENCE [LARGE SCALE GENOMIC DNA]</scope>
    <source>
        <strain evidence="1">cv. AL8/78</strain>
    </source>
</reference>
<name>A0A453E5I7_AEGTS</name>
<reference evidence="2" key="2">
    <citation type="journal article" date="2017" name="Nat. Plants">
        <title>The Aegilops tauschii genome reveals multiple impacts of transposons.</title>
        <authorList>
            <person name="Zhao G."/>
            <person name="Zou C."/>
            <person name="Li K."/>
            <person name="Wang K."/>
            <person name="Li T."/>
            <person name="Gao L."/>
            <person name="Zhang X."/>
            <person name="Wang H."/>
            <person name="Yang Z."/>
            <person name="Liu X."/>
            <person name="Jiang W."/>
            <person name="Mao L."/>
            <person name="Kong X."/>
            <person name="Jiao Y."/>
            <person name="Jia J."/>
        </authorList>
    </citation>
    <scope>NUCLEOTIDE SEQUENCE [LARGE SCALE GENOMIC DNA]</scope>
    <source>
        <strain evidence="2">cv. AL8/78</strain>
    </source>
</reference>
<keyword evidence="2" id="KW-1185">Reference proteome</keyword>
<organism evidence="1 2">
    <name type="scientific">Aegilops tauschii subsp. strangulata</name>
    <name type="common">Goatgrass</name>
    <dbReference type="NCBI Taxonomy" id="200361"/>
    <lineage>
        <taxon>Eukaryota</taxon>
        <taxon>Viridiplantae</taxon>
        <taxon>Streptophyta</taxon>
        <taxon>Embryophyta</taxon>
        <taxon>Tracheophyta</taxon>
        <taxon>Spermatophyta</taxon>
        <taxon>Magnoliopsida</taxon>
        <taxon>Liliopsida</taxon>
        <taxon>Poales</taxon>
        <taxon>Poaceae</taxon>
        <taxon>BOP clade</taxon>
        <taxon>Pooideae</taxon>
        <taxon>Triticodae</taxon>
        <taxon>Triticeae</taxon>
        <taxon>Triticinae</taxon>
        <taxon>Aegilops</taxon>
    </lineage>
</organism>
<dbReference type="AlphaFoldDB" id="A0A453E5I7"/>
<dbReference type="Proteomes" id="UP000015105">
    <property type="component" value="Chromosome 3D"/>
</dbReference>
<evidence type="ECO:0000313" key="1">
    <source>
        <dbReference type="EnsemblPlants" id="AET3Gv20229900.2"/>
    </source>
</evidence>
<sequence>MQQATWIAMNPRASEHRGARGSVVCGFRLSSASAADCMQCKQPAVWIVQRSAVQALLTFTVVVSGFGRRPQHSTCQRQHVSLSMHVCSYHHYLSSQV</sequence>
<protein>
    <submittedName>
        <fullName evidence="1">Uncharacterized protein</fullName>
    </submittedName>
</protein>
<evidence type="ECO:0000313" key="2">
    <source>
        <dbReference type="Proteomes" id="UP000015105"/>
    </source>
</evidence>
<reference evidence="1" key="4">
    <citation type="submission" date="2019-03" db="UniProtKB">
        <authorList>
            <consortium name="EnsemblPlants"/>
        </authorList>
    </citation>
    <scope>IDENTIFICATION</scope>
</reference>
<proteinExistence type="predicted"/>
<accession>A0A453E5I7</accession>
<dbReference type="Gramene" id="AET3Gv20229900.2">
    <property type="protein sequence ID" value="AET3Gv20229900.2"/>
    <property type="gene ID" value="AET3Gv20229900"/>
</dbReference>